<feature type="compositionally biased region" description="Basic and acidic residues" evidence="1">
    <location>
        <begin position="1"/>
        <end position="45"/>
    </location>
</feature>
<evidence type="ECO:0000313" key="2">
    <source>
        <dbReference type="EMBL" id="TKR72761.1"/>
    </source>
</evidence>
<comment type="caution">
    <text evidence="2">The sequence shown here is derived from an EMBL/GenBank/DDBJ whole genome shotgun (WGS) entry which is preliminary data.</text>
</comment>
<organism evidence="2 3">
    <name type="scientific">Steinernema carpocapsae</name>
    <name type="common">Entomopathogenic nematode</name>
    <dbReference type="NCBI Taxonomy" id="34508"/>
    <lineage>
        <taxon>Eukaryota</taxon>
        <taxon>Metazoa</taxon>
        <taxon>Ecdysozoa</taxon>
        <taxon>Nematoda</taxon>
        <taxon>Chromadorea</taxon>
        <taxon>Rhabditida</taxon>
        <taxon>Tylenchina</taxon>
        <taxon>Panagrolaimomorpha</taxon>
        <taxon>Strongyloidoidea</taxon>
        <taxon>Steinernematidae</taxon>
        <taxon>Steinernema</taxon>
    </lineage>
</organism>
<evidence type="ECO:0000256" key="1">
    <source>
        <dbReference type="SAM" id="MobiDB-lite"/>
    </source>
</evidence>
<dbReference type="AlphaFoldDB" id="A0A4U5MSR2"/>
<sequence length="87" mass="9985">MVHVSHDKHEARVEAENGERRGQEEAEKDREVGDHDPRPSQEGERRRSRLLPIFLPIRTSRPRAGMGGDQFEETKAINSEVLARETL</sequence>
<feature type="region of interest" description="Disordered" evidence="1">
    <location>
        <begin position="1"/>
        <end position="72"/>
    </location>
</feature>
<keyword evidence="3" id="KW-1185">Reference proteome</keyword>
<reference evidence="2 3" key="2">
    <citation type="journal article" date="2019" name="G3 (Bethesda)">
        <title>Hybrid Assembly of the Genome of the Entomopathogenic Nematode Steinernema carpocapsae Identifies the X-Chromosome.</title>
        <authorList>
            <person name="Serra L."/>
            <person name="Macchietto M."/>
            <person name="Macias-Munoz A."/>
            <person name="McGill C.J."/>
            <person name="Rodriguez I.M."/>
            <person name="Rodriguez B."/>
            <person name="Murad R."/>
            <person name="Mortazavi A."/>
        </authorList>
    </citation>
    <scope>NUCLEOTIDE SEQUENCE [LARGE SCALE GENOMIC DNA]</scope>
    <source>
        <strain evidence="2 3">ALL</strain>
    </source>
</reference>
<protein>
    <submittedName>
        <fullName evidence="2">Uncharacterized protein</fullName>
    </submittedName>
</protein>
<accession>A0A4U5MSR2</accession>
<gene>
    <name evidence="2" type="ORF">L596_020165</name>
</gene>
<dbReference type="Proteomes" id="UP000298663">
    <property type="component" value="Unassembled WGS sequence"/>
</dbReference>
<evidence type="ECO:0000313" key="3">
    <source>
        <dbReference type="Proteomes" id="UP000298663"/>
    </source>
</evidence>
<proteinExistence type="predicted"/>
<name>A0A4U5MSR2_STECR</name>
<dbReference type="EMBL" id="AZBU02000006">
    <property type="protein sequence ID" value="TKR72761.1"/>
    <property type="molecule type" value="Genomic_DNA"/>
</dbReference>
<reference evidence="2 3" key="1">
    <citation type="journal article" date="2015" name="Genome Biol.">
        <title>Comparative genomics of Steinernema reveals deeply conserved gene regulatory networks.</title>
        <authorList>
            <person name="Dillman A.R."/>
            <person name="Macchietto M."/>
            <person name="Porter C.F."/>
            <person name="Rogers A."/>
            <person name="Williams B."/>
            <person name="Antoshechkin I."/>
            <person name="Lee M.M."/>
            <person name="Goodwin Z."/>
            <person name="Lu X."/>
            <person name="Lewis E.E."/>
            <person name="Goodrich-Blair H."/>
            <person name="Stock S.P."/>
            <person name="Adams B.J."/>
            <person name="Sternberg P.W."/>
            <person name="Mortazavi A."/>
        </authorList>
    </citation>
    <scope>NUCLEOTIDE SEQUENCE [LARGE SCALE GENOMIC DNA]</scope>
    <source>
        <strain evidence="2 3">ALL</strain>
    </source>
</reference>